<evidence type="ECO:0000256" key="1">
    <source>
        <dbReference type="ARBA" id="ARBA00022908"/>
    </source>
</evidence>
<name>A0A239Z189_9FIRM</name>
<feature type="domain" description="Tyr recombinase" evidence="5">
    <location>
        <begin position="143"/>
        <end position="342"/>
    </location>
</feature>
<keyword evidence="2 4" id="KW-0238">DNA-binding</keyword>
<evidence type="ECO:0000256" key="3">
    <source>
        <dbReference type="ARBA" id="ARBA00023172"/>
    </source>
</evidence>
<dbReference type="InterPro" id="IPR011010">
    <property type="entry name" value="DNA_brk_join_enz"/>
</dbReference>
<feature type="domain" description="Core-binding (CB)" evidence="6">
    <location>
        <begin position="39"/>
        <end position="116"/>
    </location>
</feature>
<dbReference type="SUPFAM" id="SSF56349">
    <property type="entry name" value="DNA breaking-rejoining enzymes"/>
    <property type="match status" value="1"/>
</dbReference>
<dbReference type="Pfam" id="PF00589">
    <property type="entry name" value="Phage_integrase"/>
    <property type="match status" value="1"/>
</dbReference>
<dbReference type="CDD" id="cd00799">
    <property type="entry name" value="INT_Cre_C"/>
    <property type="match status" value="1"/>
</dbReference>
<dbReference type="AlphaFoldDB" id="A0A239Z189"/>
<dbReference type="GO" id="GO:0015074">
    <property type="term" value="P:DNA integration"/>
    <property type="evidence" value="ECO:0007669"/>
    <property type="project" value="UniProtKB-KW"/>
</dbReference>
<dbReference type="PANTHER" id="PTHR34605:SF4">
    <property type="entry name" value="DNA ADENINE METHYLTRANSFERASE"/>
    <property type="match status" value="1"/>
</dbReference>
<evidence type="ECO:0000313" key="7">
    <source>
        <dbReference type="EMBL" id="SNV65099.1"/>
    </source>
</evidence>
<evidence type="ECO:0000256" key="2">
    <source>
        <dbReference type="ARBA" id="ARBA00023125"/>
    </source>
</evidence>
<dbReference type="Gene3D" id="1.10.150.130">
    <property type="match status" value="1"/>
</dbReference>
<gene>
    <name evidence="7" type="ORF">SAMEA44547418_00954</name>
</gene>
<keyword evidence="1" id="KW-0229">DNA integration</keyword>
<dbReference type="Gene3D" id="1.10.443.10">
    <property type="entry name" value="Intergrase catalytic core"/>
    <property type="match status" value="1"/>
</dbReference>
<accession>A0A239Z189</accession>
<dbReference type="InterPro" id="IPR010998">
    <property type="entry name" value="Integrase_recombinase_N"/>
</dbReference>
<dbReference type="Proteomes" id="UP000214973">
    <property type="component" value="Chromosome 1"/>
</dbReference>
<sequence>MIQLEYTCKVKGELMSGSKEQQKHFYLRHNDALMNSTKLSMKAKQSILLSKAENTVDAYESDWKDFVDWCTYQKVSYFPATPETIVNYINDLADYAKANTISRRISAISENYNASGIGENPCMAPIVKQALRGIRRLKGTFQQGKTPVLLEDIEDILDCMDKLDMPELQLLRDKAILLIGFMGAFRRSEIAALTIENLQFSPQGLEIFIESSKADQEGQGAVVAIPSIPGSPLDAVRALQQWLRAAGITEGPVFRGFTKNMNIRKNAISDKMIAEIVKKYVSLIGLDPAMYGAHSLRHGFATTAAAYGVEERNIMRQTRHHSVNMVRRYINEANKFVDNPIATIFEKRFK</sequence>
<evidence type="ECO:0000259" key="6">
    <source>
        <dbReference type="PROSITE" id="PS51900"/>
    </source>
</evidence>
<evidence type="ECO:0000256" key="4">
    <source>
        <dbReference type="PROSITE-ProRule" id="PRU01248"/>
    </source>
</evidence>
<protein>
    <submittedName>
        <fullName evidence="7">Site-specific tyrosine recombinase XerC</fullName>
    </submittedName>
</protein>
<dbReference type="PROSITE" id="PS51898">
    <property type="entry name" value="TYR_RECOMBINASE"/>
    <property type="match status" value="1"/>
</dbReference>
<dbReference type="SUPFAM" id="SSF47823">
    <property type="entry name" value="lambda integrase-like, N-terminal domain"/>
    <property type="match status" value="1"/>
</dbReference>
<dbReference type="EMBL" id="LT906470">
    <property type="protein sequence ID" value="SNV65099.1"/>
    <property type="molecule type" value="Genomic_DNA"/>
</dbReference>
<dbReference type="PROSITE" id="PS51900">
    <property type="entry name" value="CB"/>
    <property type="match status" value="1"/>
</dbReference>
<dbReference type="GO" id="GO:0006310">
    <property type="term" value="P:DNA recombination"/>
    <property type="evidence" value="ECO:0007669"/>
    <property type="project" value="UniProtKB-KW"/>
</dbReference>
<dbReference type="PANTHER" id="PTHR34605">
    <property type="entry name" value="PHAGE_INTEGRASE DOMAIN-CONTAINING PROTEIN"/>
    <property type="match status" value="1"/>
</dbReference>
<evidence type="ECO:0000259" key="5">
    <source>
        <dbReference type="PROSITE" id="PS51898"/>
    </source>
</evidence>
<dbReference type="InterPro" id="IPR013762">
    <property type="entry name" value="Integrase-like_cat_sf"/>
</dbReference>
<keyword evidence="8" id="KW-1185">Reference proteome</keyword>
<evidence type="ECO:0000313" key="8">
    <source>
        <dbReference type="Proteomes" id="UP000214973"/>
    </source>
</evidence>
<keyword evidence="3" id="KW-0233">DNA recombination</keyword>
<dbReference type="InterPro" id="IPR004107">
    <property type="entry name" value="Integrase_SAM-like_N"/>
</dbReference>
<dbReference type="InterPro" id="IPR002104">
    <property type="entry name" value="Integrase_catalytic"/>
</dbReference>
<proteinExistence type="predicted"/>
<dbReference type="InterPro" id="IPR052925">
    <property type="entry name" value="Phage_Integrase-like_Recomb"/>
</dbReference>
<dbReference type="KEGG" id="vrm:44547418_00954"/>
<dbReference type="GO" id="GO:0003677">
    <property type="term" value="F:DNA binding"/>
    <property type="evidence" value="ECO:0007669"/>
    <property type="project" value="UniProtKB-UniRule"/>
</dbReference>
<reference evidence="7 8" key="1">
    <citation type="submission" date="2017-06" db="EMBL/GenBank/DDBJ databases">
        <authorList>
            <consortium name="Pathogen Informatics"/>
        </authorList>
    </citation>
    <scope>NUCLEOTIDE SEQUENCE [LARGE SCALE GENOMIC DNA]</scope>
    <source>
        <strain evidence="7 8">NCTC12018</strain>
    </source>
</reference>
<organism evidence="7 8">
    <name type="scientific">Veillonella rodentium</name>
    <dbReference type="NCBI Taxonomy" id="248315"/>
    <lineage>
        <taxon>Bacteria</taxon>
        <taxon>Bacillati</taxon>
        <taxon>Bacillota</taxon>
        <taxon>Negativicutes</taxon>
        <taxon>Veillonellales</taxon>
        <taxon>Veillonellaceae</taxon>
        <taxon>Veillonella</taxon>
    </lineage>
</organism>
<dbReference type="InterPro" id="IPR044068">
    <property type="entry name" value="CB"/>
</dbReference>
<dbReference type="Pfam" id="PF02899">
    <property type="entry name" value="Phage_int_SAM_1"/>
    <property type="match status" value="1"/>
</dbReference>